<accession>A0AA39JZB0</accession>
<organism evidence="1 2">
    <name type="scientific">Armillaria borealis</name>
    <dbReference type="NCBI Taxonomy" id="47425"/>
    <lineage>
        <taxon>Eukaryota</taxon>
        <taxon>Fungi</taxon>
        <taxon>Dikarya</taxon>
        <taxon>Basidiomycota</taxon>
        <taxon>Agaricomycotina</taxon>
        <taxon>Agaricomycetes</taxon>
        <taxon>Agaricomycetidae</taxon>
        <taxon>Agaricales</taxon>
        <taxon>Marasmiineae</taxon>
        <taxon>Physalacriaceae</taxon>
        <taxon>Armillaria</taxon>
    </lineage>
</organism>
<keyword evidence="2" id="KW-1185">Reference proteome</keyword>
<feature type="non-terminal residue" evidence="1">
    <location>
        <position position="76"/>
    </location>
</feature>
<evidence type="ECO:0000313" key="2">
    <source>
        <dbReference type="Proteomes" id="UP001175226"/>
    </source>
</evidence>
<sequence>LSMLDILKRYSLVSVSLKTFLQILLPMCMHQYSHPLWNLQHVELAVSVIYSLLSSSGERIALRVASNYLSGLVSGN</sequence>
<feature type="non-terminal residue" evidence="1">
    <location>
        <position position="1"/>
    </location>
</feature>
<proteinExistence type="predicted"/>
<reference evidence="1" key="1">
    <citation type="submission" date="2023-06" db="EMBL/GenBank/DDBJ databases">
        <authorList>
            <consortium name="Lawrence Berkeley National Laboratory"/>
            <person name="Ahrendt S."/>
            <person name="Sahu N."/>
            <person name="Indic B."/>
            <person name="Wong-Bajracharya J."/>
            <person name="Merenyi Z."/>
            <person name="Ke H.-M."/>
            <person name="Monk M."/>
            <person name="Kocsube S."/>
            <person name="Drula E."/>
            <person name="Lipzen A."/>
            <person name="Balint B."/>
            <person name="Henrissat B."/>
            <person name="Andreopoulos B."/>
            <person name="Martin F.M."/>
            <person name="Harder C.B."/>
            <person name="Rigling D."/>
            <person name="Ford K.L."/>
            <person name="Foster G.D."/>
            <person name="Pangilinan J."/>
            <person name="Papanicolaou A."/>
            <person name="Barry K."/>
            <person name="LaButti K."/>
            <person name="Viragh M."/>
            <person name="Koriabine M."/>
            <person name="Yan M."/>
            <person name="Riley R."/>
            <person name="Champramary S."/>
            <person name="Plett K.L."/>
            <person name="Tsai I.J."/>
            <person name="Slot J."/>
            <person name="Sipos G."/>
            <person name="Plett J."/>
            <person name="Nagy L.G."/>
            <person name="Grigoriev I.V."/>
        </authorList>
    </citation>
    <scope>NUCLEOTIDE SEQUENCE</scope>
    <source>
        <strain evidence="1">FPL87.14</strain>
    </source>
</reference>
<protein>
    <submittedName>
        <fullName evidence="1">Uncharacterized protein</fullName>
    </submittedName>
</protein>
<comment type="caution">
    <text evidence="1">The sequence shown here is derived from an EMBL/GenBank/DDBJ whole genome shotgun (WGS) entry which is preliminary data.</text>
</comment>
<dbReference type="EMBL" id="JAUEPT010000008">
    <property type="protein sequence ID" value="KAK0449353.1"/>
    <property type="molecule type" value="Genomic_DNA"/>
</dbReference>
<dbReference type="Proteomes" id="UP001175226">
    <property type="component" value="Unassembled WGS sequence"/>
</dbReference>
<dbReference type="AlphaFoldDB" id="A0AA39JZB0"/>
<dbReference type="SUPFAM" id="SSF63380">
    <property type="entry name" value="Riboflavin synthase domain-like"/>
    <property type="match status" value="1"/>
</dbReference>
<gene>
    <name evidence="1" type="ORF">EV421DRAFT_1697540</name>
</gene>
<dbReference type="InterPro" id="IPR017938">
    <property type="entry name" value="Riboflavin_synthase-like_b-brl"/>
</dbReference>
<name>A0AA39JZB0_9AGAR</name>
<evidence type="ECO:0000313" key="1">
    <source>
        <dbReference type="EMBL" id="KAK0449353.1"/>
    </source>
</evidence>